<gene>
    <name evidence="1" type="ORF">LLUT_LOCUS20787</name>
</gene>
<proteinExistence type="predicted"/>
<sequence length="101" mass="11782">MEAHMQCDLKAKERYEAWISLNATNEQLEATQMALDKVTFKSISIDQTLEKQAENLRSISNRYELDKKKWQQSISPCSCTKQIRARVVSFGCKKLFFFLGR</sequence>
<dbReference type="EMBL" id="CAXHTB010000014">
    <property type="protein sequence ID" value="CAL0319727.1"/>
    <property type="molecule type" value="Genomic_DNA"/>
</dbReference>
<dbReference type="AlphaFoldDB" id="A0AAV1XF15"/>
<protein>
    <submittedName>
        <fullName evidence="1">Uncharacterized protein</fullName>
    </submittedName>
</protein>
<organism evidence="1 2">
    <name type="scientific">Lupinus luteus</name>
    <name type="common">European yellow lupine</name>
    <dbReference type="NCBI Taxonomy" id="3873"/>
    <lineage>
        <taxon>Eukaryota</taxon>
        <taxon>Viridiplantae</taxon>
        <taxon>Streptophyta</taxon>
        <taxon>Embryophyta</taxon>
        <taxon>Tracheophyta</taxon>
        <taxon>Spermatophyta</taxon>
        <taxon>Magnoliopsida</taxon>
        <taxon>eudicotyledons</taxon>
        <taxon>Gunneridae</taxon>
        <taxon>Pentapetalae</taxon>
        <taxon>rosids</taxon>
        <taxon>fabids</taxon>
        <taxon>Fabales</taxon>
        <taxon>Fabaceae</taxon>
        <taxon>Papilionoideae</taxon>
        <taxon>50 kb inversion clade</taxon>
        <taxon>genistoids sensu lato</taxon>
        <taxon>core genistoids</taxon>
        <taxon>Genisteae</taxon>
        <taxon>Lupinus</taxon>
    </lineage>
</organism>
<keyword evidence="2" id="KW-1185">Reference proteome</keyword>
<reference evidence="1 2" key="1">
    <citation type="submission" date="2024-03" db="EMBL/GenBank/DDBJ databases">
        <authorList>
            <person name="Martinez-Hernandez J."/>
        </authorList>
    </citation>
    <scope>NUCLEOTIDE SEQUENCE [LARGE SCALE GENOMIC DNA]</scope>
</reference>
<comment type="caution">
    <text evidence="1">The sequence shown here is derived from an EMBL/GenBank/DDBJ whole genome shotgun (WGS) entry which is preliminary data.</text>
</comment>
<evidence type="ECO:0000313" key="1">
    <source>
        <dbReference type="EMBL" id="CAL0319727.1"/>
    </source>
</evidence>
<dbReference type="Proteomes" id="UP001497480">
    <property type="component" value="Unassembled WGS sequence"/>
</dbReference>
<name>A0AAV1XF15_LUPLU</name>
<accession>A0AAV1XF15</accession>
<evidence type="ECO:0000313" key="2">
    <source>
        <dbReference type="Proteomes" id="UP001497480"/>
    </source>
</evidence>